<evidence type="ECO:0000259" key="3">
    <source>
        <dbReference type="PROSITE" id="PS51076"/>
    </source>
</evidence>
<feature type="compositionally biased region" description="Polar residues" evidence="1">
    <location>
        <begin position="419"/>
        <end position="432"/>
    </location>
</feature>
<accession>A0A7R9BQ53</accession>
<dbReference type="InterPro" id="IPR001132">
    <property type="entry name" value="SMAD_dom_Dwarfin-type"/>
</dbReference>
<evidence type="ECO:0000313" key="5">
    <source>
        <dbReference type="Proteomes" id="UP000678499"/>
    </source>
</evidence>
<dbReference type="PROSITE" id="PS51076">
    <property type="entry name" value="MH2"/>
    <property type="match status" value="1"/>
</dbReference>
<evidence type="ECO:0000256" key="1">
    <source>
        <dbReference type="SAM" id="MobiDB-lite"/>
    </source>
</evidence>
<keyword evidence="2" id="KW-0472">Membrane</keyword>
<feature type="transmembrane region" description="Helical" evidence="2">
    <location>
        <begin position="238"/>
        <end position="260"/>
    </location>
</feature>
<dbReference type="OrthoDB" id="5973987at2759"/>
<dbReference type="FunFam" id="2.60.200.10:FF:000006">
    <property type="entry name" value="Expansion, isoform A"/>
    <property type="match status" value="1"/>
</dbReference>
<keyword evidence="2" id="KW-1133">Transmembrane helix</keyword>
<organism evidence="4">
    <name type="scientific">Notodromas monacha</name>
    <dbReference type="NCBI Taxonomy" id="399045"/>
    <lineage>
        <taxon>Eukaryota</taxon>
        <taxon>Metazoa</taxon>
        <taxon>Ecdysozoa</taxon>
        <taxon>Arthropoda</taxon>
        <taxon>Crustacea</taxon>
        <taxon>Oligostraca</taxon>
        <taxon>Ostracoda</taxon>
        <taxon>Podocopa</taxon>
        <taxon>Podocopida</taxon>
        <taxon>Cypridocopina</taxon>
        <taxon>Cypridoidea</taxon>
        <taxon>Cyprididae</taxon>
        <taxon>Notodromas</taxon>
    </lineage>
</organism>
<dbReference type="Gene3D" id="2.60.200.10">
    <property type="match status" value="1"/>
</dbReference>
<dbReference type="EMBL" id="CAJPEX010001070">
    <property type="protein sequence ID" value="CAG0918103.1"/>
    <property type="molecule type" value="Genomic_DNA"/>
</dbReference>
<dbReference type="GO" id="GO:0051239">
    <property type="term" value="P:regulation of multicellular organismal process"/>
    <property type="evidence" value="ECO:0007669"/>
    <property type="project" value="UniProtKB-ARBA"/>
</dbReference>
<dbReference type="PANTHER" id="PTHR22742:SF2">
    <property type="entry name" value="EXPANSION, ISOFORM A-RELATED"/>
    <property type="match status" value="1"/>
</dbReference>
<protein>
    <recommendedName>
        <fullName evidence="3">MH2 domain-containing protein</fullName>
    </recommendedName>
</protein>
<dbReference type="InterPro" id="IPR008984">
    <property type="entry name" value="SMAD_FHA_dom_sf"/>
</dbReference>
<dbReference type="GO" id="GO:0006355">
    <property type="term" value="P:regulation of DNA-templated transcription"/>
    <property type="evidence" value="ECO:0007669"/>
    <property type="project" value="InterPro"/>
</dbReference>
<dbReference type="SMART" id="SM00524">
    <property type="entry name" value="DWB"/>
    <property type="match status" value="1"/>
</dbReference>
<dbReference type="AlphaFoldDB" id="A0A7R9BQ53"/>
<reference evidence="4" key="1">
    <citation type="submission" date="2020-11" db="EMBL/GenBank/DDBJ databases">
        <authorList>
            <person name="Tran Van P."/>
        </authorList>
    </citation>
    <scope>NUCLEOTIDE SEQUENCE</scope>
</reference>
<dbReference type="Proteomes" id="UP000678499">
    <property type="component" value="Unassembled WGS sequence"/>
</dbReference>
<sequence>MVSRRKILSRSYDDLDLMDEHDEDGPSTLASTGASVVAASRGGSSGGGGRPAPPADEEDVWHSKDKLYRDHIQEVLNKWEHIDDEIWAKVIVMERNKRVAKAYARAPVLTVNGSDDGFDGYRIGLRGFDSGLRDQEAEEIRRLVGHGVKFKMDASGNILVKRVSRSPVLVMNAALDETAASSEIMKLARGALPFDKPETLFDVRKFRQNVERELKRAYPDRRKLENQCVSAISFVHGAAGNLLACPVWVLLINMVAMDMLKAKLPPMMNKRSLSSSAALNKNTPAIHHGGGSSEEDPYSLSGSATSGGSSSSGKDLIPLSGPSTNGGPSRRTGTAGNSTTSRQDSGYSSNSNINAAGKTSSREFNEDPDARMRQLLRRGHQNGRVPGTSAGNKKKDDPYYCGLRAKQTKPRLWDASHMPPTSTVSAGSSNNNRRSHPPTTAAAFHHSSHGYNSNERPFYPLKTGGLVGANPANRLLHHSRTVPAMMDEQAGWGGMGWNGFGWGTVSQTNGAGCRTPFIWPLSCAKLSQAVGLPSS</sequence>
<feature type="compositionally biased region" description="Low complexity" evidence="1">
    <location>
        <begin position="27"/>
        <end position="42"/>
    </location>
</feature>
<dbReference type="Pfam" id="PF03166">
    <property type="entry name" value="MH2"/>
    <property type="match status" value="1"/>
</dbReference>
<name>A0A7R9BQ53_9CRUS</name>
<feature type="compositionally biased region" description="Low complexity" evidence="1">
    <location>
        <begin position="299"/>
        <end position="313"/>
    </location>
</feature>
<feature type="region of interest" description="Disordered" evidence="1">
    <location>
        <begin position="281"/>
        <end position="449"/>
    </location>
</feature>
<evidence type="ECO:0000256" key="2">
    <source>
        <dbReference type="SAM" id="Phobius"/>
    </source>
</evidence>
<dbReference type="GO" id="GO:0009791">
    <property type="term" value="P:post-embryonic development"/>
    <property type="evidence" value="ECO:0007669"/>
    <property type="project" value="UniProtKB-ARBA"/>
</dbReference>
<dbReference type="SUPFAM" id="SSF49879">
    <property type="entry name" value="SMAD/FHA domain"/>
    <property type="match status" value="1"/>
</dbReference>
<dbReference type="GO" id="GO:0050793">
    <property type="term" value="P:regulation of developmental process"/>
    <property type="evidence" value="ECO:0007669"/>
    <property type="project" value="UniProtKB-ARBA"/>
</dbReference>
<proteinExistence type="predicted"/>
<feature type="region of interest" description="Disordered" evidence="1">
    <location>
        <begin position="15"/>
        <end position="59"/>
    </location>
</feature>
<feature type="compositionally biased region" description="Acidic residues" evidence="1">
    <location>
        <begin position="15"/>
        <end position="25"/>
    </location>
</feature>
<dbReference type="EMBL" id="OA883107">
    <property type="protein sequence ID" value="CAD7277951.1"/>
    <property type="molecule type" value="Genomic_DNA"/>
</dbReference>
<feature type="domain" description="MH2" evidence="3">
    <location>
        <begin position="87"/>
        <end position="277"/>
    </location>
</feature>
<dbReference type="PANTHER" id="PTHR22742">
    <property type="entry name" value="EXPANSION, ISOFORM A-RELATED"/>
    <property type="match status" value="1"/>
</dbReference>
<gene>
    <name evidence="4" type="ORF">NMOB1V02_LOCUS5668</name>
</gene>
<feature type="compositionally biased region" description="Basic and acidic residues" evidence="1">
    <location>
        <begin position="360"/>
        <end position="372"/>
    </location>
</feature>
<keyword evidence="5" id="KW-1185">Reference proteome</keyword>
<evidence type="ECO:0000313" key="4">
    <source>
        <dbReference type="EMBL" id="CAD7277951.1"/>
    </source>
</evidence>
<feature type="compositionally biased region" description="Polar residues" evidence="1">
    <location>
        <begin position="321"/>
        <end position="359"/>
    </location>
</feature>
<keyword evidence="2" id="KW-0812">Transmembrane</keyword>
<dbReference type="InterPro" id="IPR017855">
    <property type="entry name" value="SMAD-like_dom_sf"/>
</dbReference>